<evidence type="ECO:0008006" key="4">
    <source>
        <dbReference type="Google" id="ProtNLM"/>
    </source>
</evidence>
<evidence type="ECO:0000256" key="1">
    <source>
        <dbReference type="SAM" id="SignalP"/>
    </source>
</evidence>
<sequence>MLPPSWRLHGQHFVYLWIMGVAPAIAADRIRANTTTVPARARMGVLFRWSKNSKGVWRTAATRVACMFRSAGRNIIEDISHLIRDEVGAT</sequence>
<name>A0A1B7NGU1_9AGAM</name>
<protein>
    <recommendedName>
        <fullName evidence="4">Secreted protein</fullName>
    </recommendedName>
</protein>
<gene>
    <name evidence="2" type="ORF">K503DRAFT_543432</name>
</gene>
<dbReference type="EMBL" id="KV448128">
    <property type="protein sequence ID" value="OAX44107.1"/>
    <property type="molecule type" value="Genomic_DNA"/>
</dbReference>
<accession>A0A1B7NGU1</accession>
<dbReference type="InParanoid" id="A0A1B7NGU1"/>
<keyword evidence="1" id="KW-0732">Signal</keyword>
<evidence type="ECO:0000313" key="2">
    <source>
        <dbReference type="EMBL" id="OAX44107.1"/>
    </source>
</evidence>
<organism evidence="2 3">
    <name type="scientific">Rhizopogon vinicolor AM-OR11-026</name>
    <dbReference type="NCBI Taxonomy" id="1314800"/>
    <lineage>
        <taxon>Eukaryota</taxon>
        <taxon>Fungi</taxon>
        <taxon>Dikarya</taxon>
        <taxon>Basidiomycota</taxon>
        <taxon>Agaricomycotina</taxon>
        <taxon>Agaricomycetes</taxon>
        <taxon>Agaricomycetidae</taxon>
        <taxon>Boletales</taxon>
        <taxon>Suillineae</taxon>
        <taxon>Rhizopogonaceae</taxon>
        <taxon>Rhizopogon</taxon>
    </lineage>
</organism>
<evidence type="ECO:0000313" key="3">
    <source>
        <dbReference type="Proteomes" id="UP000092154"/>
    </source>
</evidence>
<reference evidence="2 3" key="1">
    <citation type="submission" date="2016-06" db="EMBL/GenBank/DDBJ databases">
        <title>Comparative genomics of the ectomycorrhizal sister species Rhizopogon vinicolor and Rhizopogon vesiculosus (Basidiomycota: Boletales) reveals a divergence of the mating type B locus.</title>
        <authorList>
            <consortium name="DOE Joint Genome Institute"/>
            <person name="Mujic A.B."/>
            <person name="Kuo A."/>
            <person name="Tritt A."/>
            <person name="Lipzen A."/>
            <person name="Chen C."/>
            <person name="Johnson J."/>
            <person name="Sharma A."/>
            <person name="Barry K."/>
            <person name="Grigoriev I.V."/>
            <person name="Spatafora J.W."/>
        </authorList>
    </citation>
    <scope>NUCLEOTIDE SEQUENCE [LARGE SCALE GENOMIC DNA]</scope>
    <source>
        <strain evidence="2 3">AM-OR11-026</strain>
    </source>
</reference>
<proteinExistence type="predicted"/>
<dbReference type="Proteomes" id="UP000092154">
    <property type="component" value="Unassembled WGS sequence"/>
</dbReference>
<dbReference type="AlphaFoldDB" id="A0A1B7NGU1"/>
<keyword evidence="3" id="KW-1185">Reference proteome</keyword>
<feature type="signal peptide" evidence="1">
    <location>
        <begin position="1"/>
        <end position="27"/>
    </location>
</feature>
<feature type="chain" id="PRO_5008598001" description="Secreted protein" evidence="1">
    <location>
        <begin position="28"/>
        <end position="90"/>
    </location>
</feature>